<dbReference type="InterPro" id="IPR013324">
    <property type="entry name" value="RNA_pol_sigma_r3/r4-like"/>
</dbReference>
<organism evidence="7 8">
    <name type="scientific">Actinocorallia libanotica</name>
    <dbReference type="NCBI Taxonomy" id="46162"/>
    <lineage>
        <taxon>Bacteria</taxon>
        <taxon>Bacillati</taxon>
        <taxon>Actinomycetota</taxon>
        <taxon>Actinomycetes</taxon>
        <taxon>Streptosporangiales</taxon>
        <taxon>Thermomonosporaceae</taxon>
        <taxon>Actinocorallia</taxon>
    </lineage>
</organism>
<dbReference type="InterPro" id="IPR052704">
    <property type="entry name" value="ECF_Sigma-70_Domain"/>
</dbReference>
<dbReference type="InterPro" id="IPR013249">
    <property type="entry name" value="RNA_pol_sigma70_r4_t2"/>
</dbReference>
<dbReference type="InterPro" id="IPR014284">
    <property type="entry name" value="RNA_pol_sigma-70_dom"/>
</dbReference>
<keyword evidence="8" id="KW-1185">Reference proteome</keyword>
<proteinExistence type="inferred from homology"/>
<dbReference type="SUPFAM" id="SSF88946">
    <property type="entry name" value="Sigma2 domain of RNA polymerase sigma factors"/>
    <property type="match status" value="1"/>
</dbReference>
<reference evidence="7 8" key="1">
    <citation type="journal article" date="2019" name="Int. J. Syst. Evol. Microbiol.">
        <title>The Global Catalogue of Microorganisms (GCM) 10K type strain sequencing project: providing services to taxonomists for standard genome sequencing and annotation.</title>
        <authorList>
            <consortium name="The Broad Institute Genomics Platform"/>
            <consortium name="The Broad Institute Genome Sequencing Center for Infectious Disease"/>
            <person name="Wu L."/>
            <person name="Ma J."/>
        </authorList>
    </citation>
    <scope>NUCLEOTIDE SEQUENCE [LARGE SCALE GENOMIC DNA]</scope>
    <source>
        <strain evidence="7 8">JCM 10696</strain>
    </source>
</reference>
<evidence type="ECO:0000313" key="7">
    <source>
        <dbReference type="EMBL" id="GAA0954629.1"/>
    </source>
</evidence>
<gene>
    <name evidence="7" type="ORF">GCM10009550_38120</name>
</gene>
<feature type="domain" description="RNA polymerase sigma factor 70 region 4 type 2" evidence="6">
    <location>
        <begin position="135"/>
        <end position="185"/>
    </location>
</feature>
<dbReference type="SUPFAM" id="SSF88659">
    <property type="entry name" value="Sigma3 and sigma4 domains of RNA polymerase sigma factors"/>
    <property type="match status" value="1"/>
</dbReference>
<dbReference type="Proteomes" id="UP001500665">
    <property type="component" value="Unassembled WGS sequence"/>
</dbReference>
<dbReference type="InterPro" id="IPR013325">
    <property type="entry name" value="RNA_pol_sigma_r2"/>
</dbReference>
<comment type="similarity">
    <text evidence="1">Belongs to the sigma-70 factor family. ECF subfamily.</text>
</comment>
<dbReference type="EMBL" id="BAAAHH010000015">
    <property type="protein sequence ID" value="GAA0954629.1"/>
    <property type="molecule type" value="Genomic_DNA"/>
</dbReference>
<sequence length="227" mass="24721">MRLAEVDAVAEPRASCPGAAGRMGIAAPGIGSEAVAEFESVRDLLFRIAHRTLGHAADAEDVVQDVWVRWQGVDRARVRDRVAFLVTVTTRSALNAATSARARREVSAGAWGAEAPGASVDPEREAERGEELEFAVRLLVERLSPVERAVYVLREAFEYPFREIADLLGLSEANARQLAVRARRRVAVPRQGPVVPGEGKQLLEVFRGAARNGDLVPLTELLLRGLR</sequence>
<feature type="domain" description="RNA polymerase sigma-70 region 2" evidence="5">
    <location>
        <begin position="38"/>
        <end position="101"/>
    </location>
</feature>
<dbReference type="Gene3D" id="1.10.10.10">
    <property type="entry name" value="Winged helix-like DNA-binding domain superfamily/Winged helix DNA-binding domain"/>
    <property type="match status" value="1"/>
</dbReference>
<dbReference type="NCBIfam" id="TIGR02937">
    <property type="entry name" value="sigma70-ECF"/>
    <property type="match status" value="1"/>
</dbReference>
<accession>A0ABN1RBU7</accession>
<dbReference type="InterPro" id="IPR007627">
    <property type="entry name" value="RNA_pol_sigma70_r2"/>
</dbReference>
<evidence type="ECO:0000256" key="2">
    <source>
        <dbReference type="ARBA" id="ARBA00023015"/>
    </source>
</evidence>
<dbReference type="InterPro" id="IPR036388">
    <property type="entry name" value="WH-like_DNA-bd_sf"/>
</dbReference>
<evidence type="ECO:0008006" key="9">
    <source>
        <dbReference type="Google" id="ProtNLM"/>
    </source>
</evidence>
<dbReference type="Pfam" id="PF04542">
    <property type="entry name" value="Sigma70_r2"/>
    <property type="match status" value="1"/>
</dbReference>
<evidence type="ECO:0000313" key="8">
    <source>
        <dbReference type="Proteomes" id="UP001500665"/>
    </source>
</evidence>
<dbReference type="Pfam" id="PF08281">
    <property type="entry name" value="Sigma70_r4_2"/>
    <property type="match status" value="1"/>
</dbReference>
<evidence type="ECO:0000256" key="4">
    <source>
        <dbReference type="ARBA" id="ARBA00023163"/>
    </source>
</evidence>
<dbReference type="PANTHER" id="PTHR30173">
    <property type="entry name" value="SIGMA 19 FACTOR"/>
    <property type="match status" value="1"/>
</dbReference>
<evidence type="ECO:0000256" key="3">
    <source>
        <dbReference type="ARBA" id="ARBA00023082"/>
    </source>
</evidence>
<evidence type="ECO:0000259" key="5">
    <source>
        <dbReference type="Pfam" id="PF04542"/>
    </source>
</evidence>
<dbReference type="Gene3D" id="1.10.1740.10">
    <property type="match status" value="1"/>
</dbReference>
<keyword evidence="2" id="KW-0805">Transcription regulation</keyword>
<keyword evidence="3" id="KW-0731">Sigma factor</keyword>
<name>A0ABN1RBU7_9ACTN</name>
<comment type="caution">
    <text evidence="7">The sequence shown here is derived from an EMBL/GenBank/DDBJ whole genome shotgun (WGS) entry which is preliminary data.</text>
</comment>
<dbReference type="PANTHER" id="PTHR30173:SF36">
    <property type="entry name" value="ECF RNA POLYMERASE SIGMA FACTOR SIGJ"/>
    <property type="match status" value="1"/>
</dbReference>
<evidence type="ECO:0000259" key="6">
    <source>
        <dbReference type="Pfam" id="PF08281"/>
    </source>
</evidence>
<keyword evidence="4" id="KW-0804">Transcription</keyword>
<evidence type="ECO:0000256" key="1">
    <source>
        <dbReference type="ARBA" id="ARBA00010641"/>
    </source>
</evidence>
<protein>
    <recommendedName>
        <fullName evidence="9">RNA polymerase sigma-70 factor (ECF subfamily)</fullName>
    </recommendedName>
</protein>